<organism evidence="1 2">
    <name type="scientific">Platanthera zijinensis</name>
    <dbReference type="NCBI Taxonomy" id="2320716"/>
    <lineage>
        <taxon>Eukaryota</taxon>
        <taxon>Viridiplantae</taxon>
        <taxon>Streptophyta</taxon>
        <taxon>Embryophyta</taxon>
        <taxon>Tracheophyta</taxon>
        <taxon>Spermatophyta</taxon>
        <taxon>Magnoliopsida</taxon>
        <taxon>Liliopsida</taxon>
        <taxon>Asparagales</taxon>
        <taxon>Orchidaceae</taxon>
        <taxon>Orchidoideae</taxon>
        <taxon>Orchideae</taxon>
        <taxon>Orchidinae</taxon>
        <taxon>Platanthera</taxon>
    </lineage>
</organism>
<reference evidence="1 2" key="1">
    <citation type="journal article" date="2022" name="Nat. Plants">
        <title>Genomes of leafy and leafless Platanthera orchids illuminate the evolution of mycoheterotrophy.</title>
        <authorList>
            <person name="Li M.H."/>
            <person name="Liu K.W."/>
            <person name="Li Z."/>
            <person name="Lu H.C."/>
            <person name="Ye Q.L."/>
            <person name="Zhang D."/>
            <person name="Wang J.Y."/>
            <person name="Li Y.F."/>
            <person name="Zhong Z.M."/>
            <person name="Liu X."/>
            <person name="Yu X."/>
            <person name="Liu D.K."/>
            <person name="Tu X.D."/>
            <person name="Liu B."/>
            <person name="Hao Y."/>
            <person name="Liao X.Y."/>
            <person name="Jiang Y.T."/>
            <person name="Sun W.H."/>
            <person name="Chen J."/>
            <person name="Chen Y.Q."/>
            <person name="Ai Y."/>
            <person name="Zhai J.W."/>
            <person name="Wu S.S."/>
            <person name="Zhou Z."/>
            <person name="Hsiao Y.Y."/>
            <person name="Wu W.L."/>
            <person name="Chen Y.Y."/>
            <person name="Lin Y.F."/>
            <person name="Hsu J.L."/>
            <person name="Li C.Y."/>
            <person name="Wang Z.W."/>
            <person name="Zhao X."/>
            <person name="Zhong W.Y."/>
            <person name="Ma X.K."/>
            <person name="Ma L."/>
            <person name="Huang J."/>
            <person name="Chen G.Z."/>
            <person name="Huang M.Z."/>
            <person name="Huang L."/>
            <person name="Peng D.H."/>
            <person name="Luo Y.B."/>
            <person name="Zou S.Q."/>
            <person name="Chen S.P."/>
            <person name="Lan S."/>
            <person name="Tsai W.C."/>
            <person name="Van de Peer Y."/>
            <person name="Liu Z.J."/>
        </authorList>
    </citation>
    <scope>NUCLEOTIDE SEQUENCE [LARGE SCALE GENOMIC DNA]</scope>
    <source>
        <strain evidence="1">Lor287</strain>
    </source>
</reference>
<evidence type="ECO:0000313" key="2">
    <source>
        <dbReference type="Proteomes" id="UP001418222"/>
    </source>
</evidence>
<protein>
    <submittedName>
        <fullName evidence="1">Uncharacterized protein</fullName>
    </submittedName>
</protein>
<accession>A0AAP0G439</accession>
<name>A0AAP0G439_9ASPA</name>
<keyword evidence="2" id="KW-1185">Reference proteome</keyword>
<dbReference type="EMBL" id="JBBWWQ010000011">
    <property type="protein sequence ID" value="KAK8936152.1"/>
    <property type="molecule type" value="Genomic_DNA"/>
</dbReference>
<sequence length="139" mass="16084">MDPSKERNANTRRPNVIYFLNRNGFIEQLHLIRVHDFCHSDVHLRDATEAVTNLKDSDIPSVRKTIPALEVSAQAFSFSATHAFVRRSLNGSVCWKEDGDEMRGSSMQAYVRRRGEMIRRRRGGRRSWKGGGRDRKRRA</sequence>
<proteinExistence type="predicted"/>
<comment type="caution">
    <text evidence="1">The sequence shown here is derived from an EMBL/GenBank/DDBJ whole genome shotgun (WGS) entry which is preliminary data.</text>
</comment>
<dbReference type="AlphaFoldDB" id="A0AAP0G439"/>
<dbReference type="Proteomes" id="UP001418222">
    <property type="component" value="Unassembled WGS sequence"/>
</dbReference>
<gene>
    <name evidence="1" type="ORF">KSP39_PZI014121</name>
</gene>
<evidence type="ECO:0000313" key="1">
    <source>
        <dbReference type="EMBL" id="KAK8936152.1"/>
    </source>
</evidence>